<proteinExistence type="predicted"/>
<dbReference type="RefSeq" id="WP_000215799.1">
    <property type="nucleotide sequence ID" value="NZ_AP027176.1"/>
</dbReference>
<dbReference type="Proteomes" id="UP000521994">
    <property type="component" value="Unassembled WGS sequence"/>
</dbReference>
<dbReference type="AlphaFoldDB" id="A0A152C1B3"/>
<accession>A0A152C1B3</accession>
<evidence type="ECO:0000313" key="2">
    <source>
        <dbReference type="EMBL" id="PZZ69277.1"/>
    </source>
</evidence>
<gene>
    <name evidence="1" type="ORF">BG944_001628</name>
    <name evidence="2" type="ORF">DIV22_11005</name>
</gene>
<dbReference type="EMBL" id="AASXRC010000007">
    <property type="protein sequence ID" value="EFI0212502.1"/>
    <property type="molecule type" value="Genomic_DNA"/>
</dbReference>
<name>A0A152C1B3_ECOLX</name>
<reference evidence="2 3" key="1">
    <citation type="submission" date="2018-05" db="EMBL/GenBank/DDBJ databases">
        <title>Genomic sequencing of EHEC O26 New European Clone.</title>
        <authorList>
            <person name="Karnisova L."/>
            <person name="Nunvar J."/>
            <person name="Marejkova M."/>
            <person name="Mellmann A."/>
            <person name="Drevinek P."/>
            <person name="Blahova K."/>
            <person name="Bielaszewska M."/>
        </authorList>
    </citation>
    <scope>NUCLEOTIDE SEQUENCE [LARGE SCALE GENOMIC DNA]</scope>
    <source>
        <strain evidence="2 3">14-391</strain>
    </source>
</reference>
<dbReference type="Proteomes" id="UP000248865">
    <property type="component" value="Unassembled WGS sequence"/>
</dbReference>
<reference evidence="1 4" key="2">
    <citation type="submission" date="2020-02" db="EMBL/GenBank/DDBJ databases">
        <authorList>
            <consortium name="PulseNet: The National Subtyping Network for Foodborne Disease Surveillance"/>
            <person name="Tarr C.L."/>
            <person name="Trees E."/>
            <person name="Katz L.S."/>
            <person name="Carleton-Romer H.A."/>
            <person name="Stroika S."/>
            <person name="Kucerova Z."/>
            <person name="Roache K.F."/>
            <person name="Sabol A.L."/>
            <person name="Besser J."/>
            <person name="Gerner-Smidt P."/>
        </authorList>
    </citation>
    <scope>NUCLEOTIDE SEQUENCE [LARGE SCALE GENOMIC DNA]</scope>
    <source>
        <strain evidence="1 4">2014C-3796</strain>
    </source>
</reference>
<organism evidence="1 4">
    <name type="scientific">Escherichia coli</name>
    <dbReference type="NCBI Taxonomy" id="562"/>
    <lineage>
        <taxon>Bacteria</taxon>
        <taxon>Pseudomonadati</taxon>
        <taxon>Pseudomonadota</taxon>
        <taxon>Gammaproteobacteria</taxon>
        <taxon>Enterobacterales</taxon>
        <taxon>Enterobacteriaceae</taxon>
        <taxon>Escherichia</taxon>
    </lineage>
</organism>
<dbReference type="EMBL" id="QFSS01000044">
    <property type="protein sequence ID" value="PZZ69277.1"/>
    <property type="molecule type" value="Genomic_DNA"/>
</dbReference>
<evidence type="ECO:0000313" key="1">
    <source>
        <dbReference type="EMBL" id="EFI0212502.1"/>
    </source>
</evidence>
<sequence length="229" mass="25440">MTVGNKRQPNGLPEYYCHRGNDIKDAIVRDFIIQPVAHLKLITGQTKTSYSGYPLTDQYYCFSFKKRSDENCTGAFFCGRDVAKDFIRRIGCTELPLFNPMKSDTSAAIERSGSGSGSSGITVKPNADKKLFIDAARLLMTLWDSTSKGQTPLASVLNEAISGGIDKPPEIRHVVAVNTMLGNTKNTLTGLLDKARAKYPDVLFRDFDFTPLNEIVKRSKSYNKHPPCY</sequence>
<evidence type="ECO:0000313" key="4">
    <source>
        <dbReference type="Proteomes" id="UP000521994"/>
    </source>
</evidence>
<evidence type="ECO:0000313" key="3">
    <source>
        <dbReference type="Proteomes" id="UP000248865"/>
    </source>
</evidence>
<protein>
    <submittedName>
        <fullName evidence="1">Uncharacterized protein</fullName>
    </submittedName>
</protein>
<comment type="caution">
    <text evidence="1">The sequence shown here is derived from an EMBL/GenBank/DDBJ whole genome shotgun (WGS) entry which is preliminary data.</text>
</comment>